<proteinExistence type="predicted"/>
<name>A0A7W9EUL1_9SPHN</name>
<reference evidence="4 5" key="1">
    <citation type="submission" date="2020-08" db="EMBL/GenBank/DDBJ databases">
        <title>Genomic Encyclopedia of Type Strains, Phase IV (KMG-IV): sequencing the most valuable type-strain genomes for metagenomic binning, comparative biology and taxonomic classification.</title>
        <authorList>
            <person name="Goeker M."/>
        </authorList>
    </citation>
    <scope>NUCLEOTIDE SEQUENCE [LARGE SCALE GENOMIC DNA]</scope>
    <source>
        <strain evidence="4 5">DSM 100044</strain>
    </source>
</reference>
<accession>A0A7W9EUL1</accession>
<organism evidence="4 5">
    <name type="scientific">Sphingomonas aerophila</name>
    <dbReference type="NCBI Taxonomy" id="1344948"/>
    <lineage>
        <taxon>Bacteria</taxon>
        <taxon>Pseudomonadati</taxon>
        <taxon>Pseudomonadota</taxon>
        <taxon>Alphaproteobacteria</taxon>
        <taxon>Sphingomonadales</taxon>
        <taxon>Sphingomonadaceae</taxon>
        <taxon>Sphingomonas</taxon>
    </lineage>
</organism>
<evidence type="ECO:0000256" key="1">
    <source>
        <dbReference type="ARBA" id="ARBA00022679"/>
    </source>
</evidence>
<dbReference type="SUPFAM" id="SSF55729">
    <property type="entry name" value="Acyl-CoA N-acyltransferases (Nat)"/>
    <property type="match status" value="1"/>
</dbReference>
<dbReference type="Pfam" id="PF00583">
    <property type="entry name" value="Acetyltransf_1"/>
    <property type="match status" value="1"/>
</dbReference>
<gene>
    <name evidence="4" type="ORF">FHS94_000407</name>
</gene>
<dbReference type="InterPro" id="IPR016181">
    <property type="entry name" value="Acyl_CoA_acyltransferase"/>
</dbReference>
<protein>
    <submittedName>
        <fullName evidence="4">GNAT superfamily N-acetyltransferase</fullName>
    </submittedName>
</protein>
<keyword evidence="2" id="KW-0012">Acyltransferase</keyword>
<dbReference type="Gene3D" id="3.40.630.30">
    <property type="match status" value="1"/>
</dbReference>
<keyword evidence="1 4" id="KW-0808">Transferase</keyword>
<keyword evidence="5" id="KW-1185">Reference proteome</keyword>
<evidence type="ECO:0000256" key="2">
    <source>
        <dbReference type="ARBA" id="ARBA00023315"/>
    </source>
</evidence>
<dbReference type="Proteomes" id="UP000546200">
    <property type="component" value="Unassembled WGS sequence"/>
</dbReference>
<dbReference type="InterPro" id="IPR050832">
    <property type="entry name" value="Bact_Acetyltransf"/>
</dbReference>
<evidence type="ECO:0000259" key="3">
    <source>
        <dbReference type="PROSITE" id="PS51186"/>
    </source>
</evidence>
<dbReference type="PANTHER" id="PTHR43877">
    <property type="entry name" value="AMINOALKYLPHOSPHONATE N-ACETYLTRANSFERASE-RELATED-RELATED"/>
    <property type="match status" value="1"/>
</dbReference>
<evidence type="ECO:0000313" key="4">
    <source>
        <dbReference type="EMBL" id="MBB5713588.1"/>
    </source>
</evidence>
<dbReference type="RefSeq" id="WP_184054053.1">
    <property type="nucleotide sequence ID" value="NZ_JACIJK010000001.1"/>
</dbReference>
<dbReference type="AlphaFoldDB" id="A0A7W9EUL1"/>
<dbReference type="GO" id="GO:0016747">
    <property type="term" value="F:acyltransferase activity, transferring groups other than amino-acyl groups"/>
    <property type="evidence" value="ECO:0007669"/>
    <property type="project" value="InterPro"/>
</dbReference>
<comment type="caution">
    <text evidence="4">The sequence shown here is derived from an EMBL/GenBank/DDBJ whole genome shotgun (WGS) entry which is preliminary data.</text>
</comment>
<feature type="domain" description="N-acetyltransferase" evidence="3">
    <location>
        <begin position="1"/>
        <end position="157"/>
    </location>
</feature>
<evidence type="ECO:0000313" key="5">
    <source>
        <dbReference type="Proteomes" id="UP000546200"/>
    </source>
</evidence>
<dbReference type="PROSITE" id="PS51186">
    <property type="entry name" value="GNAT"/>
    <property type="match status" value="1"/>
</dbReference>
<dbReference type="InterPro" id="IPR000182">
    <property type="entry name" value="GNAT_dom"/>
</dbReference>
<sequence length="161" mass="17456">MRIIPYTDVFAPAFHDINAAWISDMFVLEPHDEHVLSHPRAAIIDKGGIILFAEHPEHGIIGTGALMPTAPGFYELTKMGVLAAARGTGAGGTLLGALIERARGLPDCDTLYLLTSRRCAAAIHLYERAGFVHDAEIMARFGGGYARCDVAMRFPLRDARP</sequence>
<dbReference type="EMBL" id="JACIJK010000001">
    <property type="protein sequence ID" value="MBB5713588.1"/>
    <property type="molecule type" value="Genomic_DNA"/>
</dbReference>